<keyword evidence="6 7" id="KW-0472">Membrane</keyword>
<dbReference type="Pfam" id="PF00664">
    <property type="entry name" value="ABC_membrane"/>
    <property type="match status" value="1"/>
</dbReference>
<organism evidence="10 11">
    <name type="scientific">Rhodohalobacter sulfatireducens</name>
    <dbReference type="NCBI Taxonomy" id="2911366"/>
    <lineage>
        <taxon>Bacteria</taxon>
        <taxon>Pseudomonadati</taxon>
        <taxon>Balneolota</taxon>
        <taxon>Balneolia</taxon>
        <taxon>Balneolales</taxon>
        <taxon>Balneolaceae</taxon>
        <taxon>Rhodohalobacter</taxon>
    </lineage>
</organism>
<feature type="transmembrane region" description="Helical" evidence="7">
    <location>
        <begin position="155"/>
        <end position="175"/>
    </location>
</feature>
<dbReference type="GO" id="GO:0005524">
    <property type="term" value="F:ATP binding"/>
    <property type="evidence" value="ECO:0007669"/>
    <property type="project" value="UniProtKB-KW"/>
</dbReference>
<evidence type="ECO:0000256" key="2">
    <source>
        <dbReference type="ARBA" id="ARBA00022692"/>
    </source>
</evidence>
<evidence type="ECO:0000256" key="7">
    <source>
        <dbReference type="SAM" id="Phobius"/>
    </source>
</evidence>
<keyword evidence="4 10" id="KW-0067">ATP-binding</keyword>
<evidence type="ECO:0000313" key="11">
    <source>
        <dbReference type="Proteomes" id="UP001165366"/>
    </source>
</evidence>
<protein>
    <submittedName>
        <fullName evidence="10">ATP-binding cassette domain-containing protein</fullName>
    </submittedName>
</protein>
<feature type="transmembrane region" description="Helical" evidence="7">
    <location>
        <begin position="255"/>
        <end position="280"/>
    </location>
</feature>
<dbReference type="SMART" id="SM00382">
    <property type="entry name" value="AAA"/>
    <property type="match status" value="1"/>
</dbReference>
<keyword evidence="3" id="KW-0547">Nucleotide-binding</keyword>
<dbReference type="InterPro" id="IPR003593">
    <property type="entry name" value="AAA+_ATPase"/>
</dbReference>
<feature type="transmembrane region" description="Helical" evidence="7">
    <location>
        <begin position="127"/>
        <end position="149"/>
    </location>
</feature>
<gene>
    <name evidence="10" type="ORF">L6773_06510</name>
</gene>
<dbReference type="PROSITE" id="PS00211">
    <property type="entry name" value="ABC_TRANSPORTER_1"/>
    <property type="match status" value="1"/>
</dbReference>
<evidence type="ECO:0000259" key="9">
    <source>
        <dbReference type="PROSITE" id="PS50929"/>
    </source>
</evidence>
<dbReference type="SUPFAM" id="SSF90123">
    <property type="entry name" value="ABC transporter transmembrane region"/>
    <property type="match status" value="1"/>
</dbReference>
<dbReference type="SUPFAM" id="SSF52540">
    <property type="entry name" value="P-loop containing nucleoside triphosphate hydrolases"/>
    <property type="match status" value="1"/>
</dbReference>
<dbReference type="InterPro" id="IPR003439">
    <property type="entry name" value="ABC_transporter-like_ATP-bd"/>
</dbReference>
<evidence type="ECO:0000256" key="6">
    <source>
        <dbReference type="ARBA" id="ARBA00023136"/>
    </source>
</evidence>
<name>A0ABS9KBJ6_9BACT</name>
<dbReference type="PROSITE" id="PS50929">
    <property type="entry name" value="ABC_TM1F"/>
    <property type="match status" value="1"/>
</dbReference>
<dbReference type="PROSITE" id="PS50893">
    <property type="entry name" value="ABC_TRANSPORTER_2"/>
    <property type="match status" value="1"/>
</dbReference>
<evidence type="ECO:0000256" key="5">
    <source>
        <dbReference type="ARBA" id="ARBA00022989"/>
    </source>
</evidence>
<sequence>MSFGILVQYILPYKNLLFQLALGLLAGSILQLIFPFLTQAVVDIGIQNRDLNFIYIILLAQIMLFIGRTSVEFIRSWILLHMSTRINISILSDFLIKLMKLPMPFFDTKKVGDIMQRMSDHARIESFLTNQSLTTLFSFVNLLVFSAVLAYYNMMIFTVFLAASVLYLIWVVLFLRKRRELDHRRFGISSNNQSVVIQLIQGMQEIKLNNCEKSKRWEWERVQANLFRYRIKNLALEQYQQGGAFFINEGKNIGITFIAAVAVVNGQLTLGAMLAIQYIIGQLNSPTEQLIGFVQSTQDAMISMERLNEVHEHENEEPAEKMYMIKLPEKKDLTLENLTFTYPGAGNEPVLRDIDLLIPEGKITAFVGMSGGGKTTLLKLLLKFYSPDKGKIRLGGRNFDHISPKAWRKQCGVVMQDGFIFSDSIAQNIAIGEEVPDLEKLEHAVDVANIRKFIESLPLGYNTKIGAEGNGISQGQRQRMLIARAVYKDPEFIFFDEATNALDANNERTIMQNMQEFLRKRTVLVVAHRLSTVKNADNIVVLEEGRILEQGTHGELIQKEGEYFDLVKNQLELSS</sequence>
<comment type="caution">
    <text evidence="10">The sequence shown here is derived from an EMBL/GenBank/DDBJ whole genome shotgun (WGS) entry which is preliminary data.</text>
</comment>
<keyword evidence="5 7" id="KW-1133">Transmembrane helix</keyword>
<evidence type="ECO:0000256" key="4">
    <source>
        <dbReference type="ARBA" id="ARBA00022840"/>
    </source>
</evidence>
<dbReference type="Gene3D" id="3.40.50.300">
    <property type="entry name" value="P-loop containing nucleotide triphosphate hydrolases"/>
    <property type="match status" value="1"/>
</dbReference>
<feature type="transmembrane region" description="Helical" evidence="7">
    <location>
        <begin position="20"/>
        <end position="41"/>
    </location>
</feature>
<dbReference type="PANTHER" id="PTHR43394:SF1">
    <property type="entry name" value="ATP-BINDING CASSETTE SUB-FAMILY B MEMBER 10, MITOCHONDRIAL"/>
    <property type="match status" value="1"/>
</dbReference>
<dbReference type="PANTHER" id="PTHR43394">
    <property type="entry name" value="ATP-DEPENDENT PERMEASE MDL1, MITOCHONDRIAL"/>
    <property type="match status" value="1"/>
</dbReference>
<dbReference type="EMBL" id="JAKLWS010000006">
    <property type="protein sequence ID" value="MCG2588211.1"/>
    <property type="molecule type" value="Genomic_DNA"/>
</dbReference>
<keyword evidence="11" id="KW-1185">Reference proteome</keyword>
<feature type="domain" description="ABC transmembrane type-1" evidence="9">
    <location>
        <begin position="20"/>
        <end position="299"/>
    </location>
</feature>
<keyword evidence="2 7" id="KW-0812">Transmembrane</keyword>
<feature type="domain" description="ABC transporter" evidence="8">
    <location>
        <begin position="333"/>
        <end position="569"/>
    </location>
</feature>
<evidence type="ECO:0000259" key="8">
    <source>
        <dbReference type="PROSITE" id="PS50893"/>
    </source>
</evidence>
<evidence type="ECO:0000256" key="3">
    <source>
        <dbReference type="ARBA" id="ARBA00022741"/>
    </source>
</evidence>
<dbReference type="Gene3D" id="1.20.1560.10">
    <property type="entry name" value="ABC transporter type 1, transmembrane domain"/>
    <property type="match status" value="1"/>
</dbReference>
<reference evidence="10" key="1">
    <citation type="submission" date="2022-01" db="EMBL/GenBank/DDBJ databases">
        <authorList>
            <person name="Wang Y."/>
        </authorList>
    </citation>
    <scope>NUCLEOTIDE SEQUENCE</scope>
    <source>
        <strain evidence="10">WB101</strain>
    </source>
</reference>
<dbReference type="InterPro" id="IPR036640">
    <property type="entry name" value="ABC1_TM_sf"/>
</dbReference>
<accession>A0ABS9KBJ6</accession>
<evidence type="ECO:0000256" key="1">
    <source>
        <dbReference type="ARBA" id="ARBA00004651"/>
    </source>
</evidence>
<dbReference type="InterPro" id="IPR017871">
    <property type="entry name" value="ABC_transporter-like_CS"/>
</dbReference>
<dbReference type="InterPro" id="IPR011527">
    <property type="entry name" value="ABC1_TM_dom"/>
</dbReference>
<dbReference type="InterPro" id="IPR027417">
    <property type="entry name" value="P-loop_NTPase"/>
</dbReference>
<dbReference type="Proteomes" id="UP001165366">
    <property type="component" value="Unassembled WGS sequence"/>
</dbReference>
<dbReference type="CDD" id="cd18571">
    <property type="entry name" value="ABC_6TM_peptidase_like"/>
    <property type="match status" value="1"/>
</dbReference>
<dbReference type="InterPro" id="IPR039421">
    <property type="entry name" value="Type_1_exporter"/>
</dbReference>
<feature type="transmembrane region" description="Helical" evidence="7">
    <location>
        <begin position="53"/>
        <end position="71"/>
    </location>
</feature>
<comment type="subcellular location">
    <subcellularLocation>
        <location evidence="1">Cell membrane</location>
        <topology evidence="1">Multi-pass membrane protein</topology>
    </subcellularLocation>
</comment>
<dbReference type="Pfam" id="PF00005">
    <property type="entry name" value="ABC_tran"/>
    <property type="match status" value="1"/>
</dbReference>
<proteinExistence type="predicted"/>
<reference evidence="10" key="2">
    <citation type="submission" date="2024-05" db="EMBL/GenBank/DDBJ databases">
        <title>Rhodohalobacter halophilus gen. nov., sp. nov., a moderately halophilic member of the family Balneolaceae.</title>
        <authorList>
            <person name="Xia J."/>
        </authorList>
    </citation>
    <scope>NUCLEOTIDE SEQUENCE</scope>
    <source>
        <strain evidence="10">WB101</strain>
    </source>
</reference>
<evidence type="ECO:0000313" key="10">
    <source>
        <dbReference type="EMBL" id="MCG2588211.1"/>
    </source>
</evidence>